<dbReference type="Gene3D" id="3.40.50.720">
    <property type="entry name" value="NAD(P)-binding Rossmann-like Domain"/>
    <property type="match status" value="1"/>
</dbReference>
<evidence type="ECO:0000256" key="1">
    <source>
        <dbReference type="ARBA" id="ARBA00006484"/>
    </source>
</evidence>
<protein>
    <submittedName>
        <fullName evidence="5">SDR family oxidoreductase</fullName>
    </submittedName>
</protein>
<keyword evidence="2" id="KW-0560">Oxidoreductase</keyword>
<reference evidence="6" key="1">
    <citation type="submission" date="2023-07" db="EMBL/GenBank/DDBJ databases">
        <title>Duganella aceri sp. nov., isolated from tree sap.</title>
        <authorList>
            <person name="Kim I.S."/>
        </authorList>
    </citation>
    <scope>NUCLEOTIDE SEQUENCE [LARGE SCALE GENOMIC DNA]</scope>
    <source>
        <strain evidence="6">SAP-35</strain>
    </source>
</reference>
<dbReference type="Pfam" id="PF13561">
    <property type="entry name" value="adh_short_C2"/>
    <property type="match status" value="1"/>
</dbReference>
<accession>A0ABX0FKE1</accession>
<dbReference type="NCBIfam" id="NF005559">
    <property type="entry name" value="PRK07231.1"/>
    <property type="match status" value="1"/>
</dbReference>
<dbReference type="InterPro" id="IPR002347">
    <property type="entry name" value="SDR_fam"/>
</dbReference>
<organism evidence="5 6">
    <name type="scientific">Duganella aceris</name>
    <dbReference type="NCBI Taxonomy" id="2703883"/>
    <lineage>
        <taxon>Bacteria</taxon>
        <taxon>Pseudomonadati</taxon>
        <taxon>Pseudomonadota</taxon>
        <taxon>Betaproteobacteria</taxon>
        <taxon>Burkholderiales</taxon>
        <taxon>Oxalobacteraceae</taxon>
        <taxon>Telluria group</taxon>
        <taxon>Duganella</taxon>
    </lineage>
</organism>
<evidence type="ECO:0000313" key="5">
    <source>
        <dbReference type="EMBL" id="NGZ85061.1"/>
    </source>
</evidence>
<keyword evidence="6" id="KW-1185">Reference proteome</keyword>
<comment type="similarity">
    <text evidence="1">Belongs to the short-chain dehydrogenases/reductases (SDR) family.</text>
</comment>
<dbReference type="InterPro" id="IPR020904">
    <property type="entry name" value="Sc_DH/Rdtase_CS"/>
</dbReference>
<dbReference type="PRINTS" id="PR00081">
    <property type="entry name" value="GDHRDH"/>
</dbReference>
<dbReference type="EMBL" id="JAADJT010000005">
    <property type="protein sequence ID" value="NGZ85061.1"/>
    <property type="molecule type" value="Genomic_DNA"/>
</dbReference>
<dbReference type="SMART" id="SM00822">
    <property type="entry name" value="PKS_KR"/>
    <property type="match status" value="1"/>
</dbReference>
<feature type="domain" description="Ketoreductase" evidence="4">
    <location>
        <begin position="8"/>
        <end position="188"/>
    </location>
</feature>
<gene>
    <name evidence="5" type="ORF">GW587_12465</name>
</gene>
<keyword evidence="3" id="KW-0520">NAD</keyword>
<dbReference type="PROSITE" id="PS00061">
    <property type="entry name" value="ADH_SHORT"/>
    <property type="match status" value="1"/>
</dbReference>
<dbReference type="Proteomes" id="UP000666369">
    <property type="component" value="Unassembled WGS sequence"/>
</dbReference>
<dbReference type="PANTHER" id="PTHR24321">
    <property type="entry name" value="DEHYDROGENASES, SHORT CHAIN"/>
    <property type="match status" value="1"/>
</dbReference>
<comment type="caution">
    <text evidence="5">The sequence shown here is derived from an EMBL/GenBank/DDBJ whole genome shotgun (WGS) entry which is preliminary data.</text>
</comment>
<proteinExistence type="inferred from homology"/>
<dbReference type="RefSeq" id="WP_166103105.1">
    <property type="nucleotide sequence ID" value="NZ_JAADJT010000005.1"/>
</dbReference>
<dbReference type="InterPro" id="IPR036291">
    <property type="entry name" value="NAD(P)-bd_dom_sf"/>
</dbReference>
<evidence type="ECO:0000256" key="2">
    <source>
        <dbReference type="ARBA" id="ARBA00023002"/>
    </source>
</evidence>
<evidence type="ECO:0000256" key="3">
    <source>
        <dbReference type="ARBA" id="ARBA00023027"/>
    </source>
</evidence>
<dbReference type="PRINTS" id="PR00080">
    <property type="entry name" value="SDRFAMILY"/>
</dbReference>
<sequence>MNNPATTPVVLITGALTGIGRATAVAFAREGAHLVVSGRHDDAGQKLAIELRELGAQAEFVKADVRNDDEVRNLVDQTVARFGRLDIAVNNAGTEGQPGPITEQTADKFAATFDTNVLGVLLSLKHQLRVMQPQGKGSIVNISSAFGKIGAPGASVYAASKHAVEGLTKSAALESVSFGVRVNAVAPGPIQTGMLDRFAGGEEVKSYLANGLPMKRLGEANEIANAIIFVASDTGSYITGQSISVDGGRTAL</sequence>
<name>A0ABX0FKE1_9BURK</name>
<evidence type="ECO:0000259" key="4">
    <source>
        <dbReference type="SMART" id="SM00822"/>
    </source>
</evidence>
<dbReference type="PANTHER" id="PTHR24321:SF8">
    <property type="entry name" value="ESTRADIOL 17-BETA-DEHYDROGENASE 8-RELATED"/>
    <property type="match status" value="1"/>
</dbReference>
<dbReference type="InterPro" id="IPR057326">
    <property type="entry name" value="KR_dom"/>
</dbReference>
<dbReference type="CDD" id="cd05233">
    <property type="entry name" value="SDR_c"/>
    <property type="match status" value="1"/>
</dbReference>
<evidence type="ECO:0000313" key="6">
    <source>
        <dbReference type="Proteomes" id="UP000666369"/>
    </source>
</evidence>
<dbReference type="SUPFAM" id="SSF51735">
    <property type="entry name" value="NAD(P)-binding Rossmann-fold domains"/>
    <property type="match status" value="1"/>
</dbReference>